<dbReference type="Proteomes" id="UP000193560">
    <property type="component" value="Unassembled WGS sequence"/>
</dbReference>
<protein>
    <submittedName>
        <fullName evidence="1">Uncharacterized protein</fullName>
    </submittedName>
</protein>
<reference evidence="1 2" key="1">
    <citation type="submission" date="2016-07" db="EMBL/GenBank/DDBJ databases">
        <title>Pervasive Adenine N6-methylation of Active Genes in Fungi.</title>
        <authorList>
            <consortium name="DOE Joint Genome Institute"/>
            <person name="Mondo S.J."/>
            <person name="Dannebaum R.O."/>
            <person name="Kuo R.C."/>
            <person name="Labutti K."/>
            <person name="Haridas S."/>
            <person name="Kuo A."/>
            <person name="Salamov A."/>
            <person name="Ahrendt S.R."/>
            <person name="Lipzen A."/>
            <person name="Sullivan W."/>
            <person name="Andreopoulos W.B."/>
            <person name="Clum A."/>
            <person name="Lindquist E."/>
            <person name="Daum C."/>
            <person name="Ramamoorthy G.K."/>
            <person name="Gryganskyi A."/>
            <person name="Culley D."/>
            <person name="Magnuson J.K."/>
            <person name="James T.Y."/>
            <person name="O'Malley M.A."/>
            <person name="Stajich J.E."/>
            <person name="Spatafora J.W."/>
            <person name="Visel A."/>
            <person name="Grigoriev I.V."/>
        </authorList>
    </citation>
    <scope>NUCLEOTIDE SEQUENCE [LARGE SCALE GENOMIC DNA]</scope>
    <source>
        <strain evidence="1 2">NRRL 1336</strain>
    </source>
</reference>
<accession>A0A1X2IDR0</accession>
<proteinExistence type="predicted"/>
<sequence>MIPLPNLNQKYHVEHLLSSLCAQPKNQVIINSHSQILCAEISPHITMLDPHP</sequence>
<keyword evidence="2" id="KW-1185">Reference proteome</keyword>
<dbReference type="EMBL" id="MCGE01000014">
    <property type="protein sequence ID" value="ORZ14588.1"/>
    <property type="molecule type" value="Genomic_DNA"/>
</dbReference>
<organism evidence="1 2">
    <name type="scientific">Absidia repens</name>
    <dbReference type="NCBI Taxonomy" id="90262"/>
    <lineage>
        <taxon>Eukaryota</taxon>
        <taxon>Fungi</taxon>
        <taxon>Fungi incertae sedis</taxon>
        <taxon>Mucoromycota</taxon>
        <taxon>Mucoromycotina</taxon>
        <taxon>Mucoromycetes</taxon>
        <taxon>Mucorales</taxon>
        <taxon>Cunninghamellaceae</taxon>
        <taxon>Absidia</taxon>
    </lineage>
</organism>
<name>A0A1X2IDR0_9FUNG</name>
<evidence type="ECO:0000313" key="1">
    <source>
        <dbReference type="EMBL" id="ORZ14588.1"/>
    </source>
</evidence>
<comment type="caution">
    <text evidence="1">The sequence shown here is derived from an EMBL/GenBank/DDBJ whole genome shotgun (WGS) entry which is preliminary data.</text>
</comment>
<dbReference type="AlphaFoldDB" id="A0A1X2IDR0"/>
<gene>
    <name evidence="1" type="ORF">BCR42DRAFT_417243</name>
</gene>
<evidence type="ECO:0000313" key="2">
    <source>
        <dbReference type="Proteomes" id="UP000193560"/>
    </source>
</evidence>